<accession>A0A0A9FXF5</accession>
<name>A0A0A9FXF5_ARUDO</name>
<reference evidence="1" key="2">
    <citation type="journal article" date="2015" name="Data Brief">
        <title>Shoot transcriptome of the giant reed, Arundo donax.</title>
        <authorList>
            <person name="Barrero R.A."/>
            <person name="Guerrero F.D."/>
            <person name="Moolhuijzen P."/>
            <person name="Goolsby J.A."/>
            <person name="Tidwell J."/>
            <person name="Bellgard S.E."/>
            <person name="Bellgard M.I."/>
        </authorList>
    </citation>
    <scope>NUCLEOTIDE SEQUENCE</scope>
    <source>
        <tissue evidence="1">Shoot tissue taken approximately 20 cm above the soil surface</tissue>
    </source>
</reference>
<dbReference type="AlphaFoldDB" id="A0A0A9FXF5"/>
<proteinExistence type="predicted"/>
<organism evidence="1">
    <name type="scientific">Arundo donax</name>
    <name type="common">Giant reed</name>
    <name type="synonym">Donax arundinaceus</name>
    <dbReference type="NCBI Taxonomy" id="35708"/>
    <lineage>
        <taxon>Eukaryota</taxon>
        <taxon>Viridiplantae</taxon>
        <taxon>Streptophyta</taxon>
        <taxon>Embryophyta</taxon>
        <taxon>Tracheophyta</taxon>
        <taxon>Spermatophyta</taxon>
        <taxon>Magnoliopsida</taxon>
        <taxon>Liliopsida</taxon>
        <taxon>Poales</taxon>
        <taxon>Poaceae</taxon>
        <taxon>PACMAD clade</taxon>
        <taxon>Arundinoideae</taxon>
        <taxon>Arundineae</taxon>
        <taxon>Arundo</taxon>
    </lineage>
</organism>
<dbReference type="EMBL" id="GBRH01181982">
    <property type="protein sequence ID" value="JAE15914.1"/>
    <property type="molecule type" value="Transcribed_RNA"/>
</dbReference>
<sequence>MAKPPCRSKPLRTHIFILKEGIPVLWATESLCCSK</sequence>
<protein>
    <submittedName>
        <fullName evidence="1">Uncharacterized protein</fullName>
    </submittedName>
</protein>
<evidence type="ECO:0000313" key="1">
    <source>
        <dbReference type="EMBL" id="JAE15914.1"/>
    </source>
</evidence>
<reference evidence="1" key="1">
    <citation type="submission" date="2014-09" db="EMBL/GenBank/DDBJ databases">
        <authorList>
            <person name="Magalhaes I.L.F."/>
            <person name="Oliveira U."/>
            <person name="Santos F.R."/>
            <person name="Vidigal T.H.D.A."/>
            <person name="Brescovit A.D."/>
            <person name="Santos A.J."/>
        </authorList>
    </citation>
    <scope>NUCLEOTIDE SEQUENCE</scope>
    <source>
        <tissue evidence="1">Shoot tissue taken approximately 20 cm above the soil surface</tissue>
    </source>
</reference>